<dbReference type="GO" id="GO:0016209">
    <property type="term" value="F:antioxidant activity"/>
    <property type="evidence" value="ECO:0007669"/>
    <property type="project" value="InterPro"/>
</dbReference>
<organism evidence="3 4">
    <name type="scientific">Candidatus Aeolococcus gillhamiae</name>
    <dbReference type="NCBI Taxonomy" id="3127015"/>
    <lineage>
        <taxon>Bacteria</taxon>
        <taxon>Bacillati</taxon>
        <taxon>Candidatus Dormiibacterota</taxon>
        <taxon>Candidatus Dormibacteria</taxon>
        <taxon>Candidatus Aeolococcales</taxon>
        <taxon>Candidatus Aeolococcaceae</taxon>
        <taxon>Candidatus Aeolococcus</taxon>
    </lineage>
</organism>
<dbReference type="CDD" id="cd02966">
    <property type="entry name" value="TlpA_like_family"/>
    <property type="match status" value="1"/>
</dbReference>
<dbReference type="EMBL" id="QHBU01000070">
    <property type="protein sequence ID" value="PZR82496.1"/>
    <property type="molecule type" value="Genomic_DNA"/>
</dbReference>
<dbReference type="InterPro" id="IPR000866">
    <property type="entry name" value="AhpC/TSA"/>
</dbReference>
<proteinExistence type="predicted"/>
<keyword evidence="1" id="KW-0472">Membrane</keyword>
<dbReference type="InterPro" id="IPR036249">
    <property type="entry name" value="Thioredoxin-like_sf"/>
</dbReference>
<protein>
    <recommendedName>
        <fullName evidence="2">Thioredoxin domain-containing protein</fullName>
    </recommendedName>
</protein>
<dbReference type="Proteomes" id="UP000248724">
    <property type="component" value="Unassembled WGS sequence"/>
</dbReference>
<dbReference type="AlphaFoldDB" id="A0A2W5ZI42"/>
<accession>A0A2W5ZI42</accession>
<reference evidence="3 4" key="1">
    <citation type="journal article" date="2017" name="Nature">
        <title>Atmospheric trace gases support primary production in Antarctic desert surface soil.</title>
        <authorList>
            <person name="Ji M."/>
            <person name="Greening C."/>
            <person name="Vanwonterghem I."/>
            <person name="Carere C.R."/>
            <person name="Bay S.K."/>
            <person name="Steen J.A."/>
            <person name="Montgomery K."/>
            <person name="Lines T."/>
            <person name="Beardall J."/>
            <person name="van Dorst J."/>
            <person name="Snape I."/>
            <person name="Stott M.B."/>
            <person name="Hugenholtz P."/>
            <person name="Ferrari B.C."/>
        </authorList>
    </citation>
    <scope>NUCLEOTIDE SEQUENCE [LARGE SCALE GENOMIC DNA]</scope>
    <source>
        <strain evidence="3">RRmetagenome_bin12</strain>
    </source>
</reference>
<dbReference type="PANTHER" id="PTHR42852">
    <property type="entry name" value="THIOL:DISULFIDE INTERCHANGE PROTEIN DSBE"/>
    <property type="match status" value="1"/>
</dbReference>
<dbReference type="InterPro" id="IPR013766">
    <property type="entry name" value="Thioredoxin_domain"/>
</dbReference>
<dbReference type="InterPro" id="IPR050553">
    <property type="entry name" value="Thioredoxin_ResA/DsbE_sf"/>
</dbReference>
<keyword evidence="1" id="KW-1133">Transmembrane helix</keyword>
<dbReference type="InterPro" id="IPR017937">
    <property type="entry name" value="Thioredoxin_CS"/>
</dbReference>
<gene>
    <name evidence="3" type="ORF">DLM65_03635</name>
</gene>
<comment type="caution">
    <text evidence="3">The sequence shown here is derived from an EMBL/GenBank/DDBJ whole genome shotgun (WGS) entry which is preliminary data.</text>
</comment>
<evidence type="ECO:0000256" key="1">
    <source>
        <dbReference type="SAM" id="Phobius"/>
    </source>
</evidence>
<keyword evidence="1" id="KW-0812">Transmembrane</keyword>
<dbReference type="SUPFAM" id="SSF52833">
    <property type="entry name" value="Thioredoxin-like"/>
    <property type="match status" value="1"/>
</dbReference>
<feature type="transmembrane region" description="Helical" evidence="1">
    <location>
        <begin position="26"/>
        <end position="44"/>
    </location>
</feature>
<dbReference type="GO" id="GO:0016491">
    <property type="term" value="F:oxidoreductase activity"/>
    <property type="evidence" value="ECO:0007669"/>
    <property type="project" value="InterPro"/>
</dbReference>
<feature type="domain" description="Thioredoxin" evidence="2">
    <location>
        <begin position="51"/>
        <end position="185"/>
    </location>
</feature>
<evidence type="ECO:0000313" key="4">
    <source>
        <dbReference type="Proteomes" id="UP000248724"/>
    </source>
</evidence>
<evidence type="ECO:0000259" key="2">
    <source>
        <dbReference type="PROSITE" id="PS51352"/>
    </source>
</evidence>
<dbReference type="PANTHER" id="PTHR42852:SF1">
    <property type="entry name" value="THIOREDOXIN-LIKE PROTEIN YNEN"/>
    <property type="match status" value="1"/>
</dbReference>
<dbReference type="Gene3D" id="3.40.30.10">
    <property type="entry name" value="Glutaredoxin"/>
    <property type="match status" value="1"/>
</dbReference>
<sequence>MPDRRVPPTGYLGITRRPTRREWRRAIIFFAVGTVGLVLVVTFIKPQARLLPLGTTAPAISLEAVGGAHVTVASAAAGKPYVVEFFEAGCAHCQQVAAQLCGLNTQVFAVDAAKDSAQTVASYHKQYAPHCGYPLLLDPNLTAGAAYSVNAVPTVYLVKNGKIVYAGAGLDGVTGLAAAVQKAGGG</sequence>
<dbReference type="PROSITE" id="PS00194">
    <property type="entry name" value="THIOREDOXIN_1"/>
    <property type="match status" value="1"/>
</dbReference>
<dbReference type="PROSITE" id="PS51352">
    <property type="entry name" value="THIOREDOXIN_2"/>
    <property type="match status" value="1"/>
</dbReference>
<evidence type="ECO:0000313" key="3">
    <source>
        <dbReference type="EMBL" id="PZR82496.1"/>
    </source>
</evidence>
<dbReference type="Pfam" id="PF00578">
    <property type="entry name" value="AhpC-TSA"/>
    <property type="match status" value="1"/>
</dbReference>
<name>A0A2W5ZI42_9BACT</name>